<dbReference type="Proteomes" id="UP001291999">
    <property type="component" value="Unassembled WGS sequence"/>
</dbReference>
<dbReference type="InterPro" id="IPR014710">
    <property type="entry name" value="RmlC-like_jellyroll"/>
</dbReference>
<keyword evidence="3 7" id="KW-0223">Dioxygenase</keyword>
<dbReference type="GO" id="GO:0051213">
    <property type="term" value="F:dioxygenase activity"/>
    <property type="evidence" value="ECO:0007669"/>
    <property type="project" value="UniProtKB-KW"/>
</dbReference>
<evidence type="ECO:0000313" key="7">
    <source>
        <dbReference type="EMBL" id="MDZ5660593.1"/>
    </source>
</evidence>
<reference evidence="7 8" key="1">
    <citation type="submission" date="2023-11" db="EMBL/GenBank/DDBJ databases">
        <title>Novel species in genus Nocardioides.</title>
        <authorList>
            <person name="Zhou H."/>
        </authorList>
    </citation>
    <scope>NUCLEOTIDE SEQUENCE [LARGE SCALE GENOMIC DNA]</scope>
    <source>
        <strain evidence="7 8">S-58</strain>
    </source>
</reference>
<dbReference type="CDD" id="cd10548">
    <property type="entry name" value="cupin_CDO"/>
    <property type="match status" value="1"/>
</dbReference>
<keyword evidence="5" id="KW-0408">Iron</keyword>
<evidence type="ECO:0000256" key="2">
    <source>
        <dbReference type="ARBA" id="ARBA00022723"/>
    </source>
</evidence>
<sequence>MTATFPSPTQQRTSSTPTRPTPTVPTPASRQQVARAALAEHLGSHDPLRSVDLTVPERTWVHIGVRAGADLWLITWPPGSSTGWHDHGSAGGAFVVLQGSLTEYVWTGVVTASTLPSASVREFGGSHIHDVVNHGTSTAVSLHAYAPSLAAMTRYELVRGRLQVAGVEQRGEMW</sequence>
<proteinExistence type="inferred from homology"/>
<evidence type="ECO:0000313" key="8">
    <source>
        <dbReference type="Proteomes" id="UP001291999"/>
    </source>
</evidence>
<keyword evidence="8" id="KW-1185">Reference proteome</keyword>
<dbReference type="Gene3D" id="2.60.120.10">
    <property type="entry name" value="Jelly Rolls"/>
    <property type="match status" value="1"/>
</dbReference>
<comment type="caution">
    <text evidence="7">The sequence shown here is derived from an EMBL/GenBank/DDBJ whole genome shotgun (WGS) entry which is preliminary data.</text>
</comment>
<evidence type="ECO:0000256" key="6">
    <source>
        <dbReference type="SAM" id="MobiDB-lite"/>
    </source>
</evidence>
<dbReference type="SUPFAM" id="SSF51182">
    <property type="entry name" value="RmlC-like cupins"/>
    <property type="match status" value="1"/>
</dbReference>
<dbReference type="PANTHER" id="PTHR12918:SF1">
    <property type="entry name" value="CYSTEINE DIOXYGENASE TYPE 1"/>
    <property type="match status" value="1"/>
</dbReference>
<protein>
    <submittedName>
        <fullName evidence="7">Cysteine dioxygenase family protein</fullName>
    </submittedName>
</protein>
<organism evidence="7 8">
    <name type="scientific">Nocardioides renjunii</name>
    <dbReference type="NCBI Taxonomy" id="3095075"/>
    <lineage>
        <taxon>Bacteria</taxon>
        <taxon>Bacillati</taxon>
        <taxon>Actinomycetota</taxon>
        <taxon>Actinomycetes</taxon>
        <taxon>Propionibacteriales</taxon>
        <taxon>Nocardioidaceae</taxon>
        <taxon>Nocardioides</taxon>
    </lineage>
</organism>
<evidence type="ECO:0000256" key="3">
    <source>
        <dbReference type="ARBA" id="ARBA00022964"/>
    </source>
</evidence>
<feature type="compositionally biased region" description="Low complexity" evidence="6">
    <location>
        <begin position="1"/>
        <end position="18"/>
    </location>
</feature>
<keyword evidence="2" id="KW-0479">Metal-binding</keyword>
<name>A0ABU5K6Y0_9ACTN</name>
<dbReference type="EMBL" id="JAXQPW010000001">
    <property type="protein sequence ID" value="MDZ5660593.1"/>
    <property type="molecule type" value="Genomic_DNA"/>
</dbReference>
<dbReference type="Pfam" id="PF05995">
    <property type="entry name" value="CDO_I"/>
    <property type="match status" value="1"/>
</dbReference>
<gene>
    <name evidence="7" type="ORF">SFC79_02355</name>
</gene>
<dbReference type="InterPro" id="IPR010300">
    <property type="entry name" value="CDO_1"/>
</dbReference>
<dbReference type="PANTHER" id="PTHR12918">
    <property type="entry name" value="CYSTEINE DIOXYGENASE"/>
    <property type="match status" value="1"/>
</dbReference>
<accession>A0ABU5K6Y0</accession>
<evidence type="ECO:0000256" key="1">
    <source>
        <dbReference type="ARBA" id="ARBA00006622"/>
    </source>
</evidence>
<comment type="similarity">
    <text evidence="1">Belongs to the cysteine dioxygenase family.</text>
</comment>
<evidence type="ECO:0000256" key="4">
    <source>
        <dbReference type="ARBA" id="ARBA00023002"/>
    </source>
</evidence>
<feature type="region of interest" description="Disordered" evidence="6">
    <location>
        <begin position="1"/>
        <end position="29"/>
    </location>
</feature>
<dbReference type="RefSeq" id="WP_322423073.1">
    <property type="nucleotide sequence ID" value="NZ_JAXQPW010000001.1"/>
</dbReference>
<dbReference type="InterPro" id="IPR011051">
    <property type="entry name" value="RmlC_Cupin_sf"/>
</dbReference>
<evidence type="ECO:0000256" key="5">
    <source>
        <dbReference type="ARBA" id="ARBA00023004"/>
    </source>
</evidence>
<keyword evidence="4" id="KW-0560">Oxidoreductase</keyword>